<evidence type="ECO:0000313" key="2">
    <source>
        <dbReference type="Proteomes" id="UP000248557"/>
    </source>
</evidence>
<gene>
    <name evidence="1" type="ORF">CA615_07630</name>
</gene>
<dbReference type="InterPro" id="IPR005287">
    <property type="entry name" value="CHP00375"/>
</dbReference>
<dbReference type="EMBL" id="NGJK01000093">
    <property type="protein sequence ID" value="RAP02400.1"/>
    <property type="molecule type" value="Genomic_DNA"/>
</dbReference>
<dbReference type="RefSeq" id="WP_112149772.1">
    <property type="nucleotide sequence ID" value="NZ_CATZXA010000122.1"/>
</dbReference>
<organism evidence="1 2">
    <name type="scientific">Methanosphaera stadtmanae</name>
    <dbReference type="NCBI Taxonomy" id="2317"/>
    <lineage>
        <taxon>Archaea</taxon>
        <taxon>Methanobacteriati</taxon>
        <taxon>Methanobacteriota</taxon>
        <taxon>Methanomada group</taxon>
        <taxon>Methanobacteria</taxon>
        <taxon>Methanobacteriales</taxon>
        <taxon>Methanobacteriaceae</taxon>
        <taxon>Methanosphaera</taxon>
    </lineage>
</organism>
<evidence type="ECO:0000313" key="1">
    <source>
        <dbReference type="EMBL" id="RAP02400.1"/>
    </source>
</evidence>
<dbReference type="NCBIfam" id="TIGR00375">
    <property type="entry name" value="TIGR00375 family protein"/>
    <property type="match status" value="1"/>
</dbReference>
<proteinExistence type="predicted"/>
<name>A0A328Q6L4_9EURY</name>
<sequence length="385" mass="43862">MIINADLHVHSKYSMATSKNMDPETMALESVKKGLDLVATGDAFHSGWLNELEDSLVEIDNTGIYKTNDTIETNNTKFITTTEVEDNQRIHHLIIIPSIEVAWNMRDEFTVKNMDADGRPRIRMNGAEIMDIARDYNCIIGPAHIFTPWTGLYKSYDSVTDCYGQQPDFVELGLSSDSDLADTIKELADYTFLTNSDSHSPWPHRIGREFNRMELKDLSFKSLCFSIKHNDIIENYGFDPRMGKYHETGCIDCHRIYNIHDAVECDMKCSCGGRIKKGVKGRIQELASFDKPHHPSHRPHYQYLLPLAELLSTVHDKGVTTKYVQTRYDRLLDLFGNEIDVLLNTPIEKIATVDMLLANVIKSYRDNTLDVIPGRGGQYGEVNYN</sequence>
<dbReference type="CDD" id="cd19067">
    <property type="entry name" value="PfuEndoQ-like"/>
    <property type="match status" value="1"/>
</dbReference>
<dbReference type="SUPFAM" id="SSF89550">
    <property type="entry name" value="PHP domain-like"/>
    <property type="match status" value="1"/>
</dbReference>
<protein>
    <submittedName>
        <fullName evidence="1">TIGR00375 family protein</fullName>
    </submittedName>
</protein>
<dbReference type="Gene3D" id="3.20.20.140">
    <property type="entry name" value="Metal-dependent hydrolases"/>
    <property type="match status" value="1"/>
</dbReference>
<comment type="caution">
    <text evidence="1">The sequence shown here is derived from an EMBL/GenBank/DDBJ whole genome shotgun (WGS) entry which is preliminary data.</text>
</comment>
<accession>A0A328Q6L4</accession>
<dbReference type="Proteomes" id="UP000248557">
    <property type="component" value="Unassembled WGS sequence"/>
</dbReference>
<dbReference type="PANTHER" id="PTHR40084">
    <property type="entry name" value="PHOSPHOHYDROLASE, PHP FAMILY"/>
    <property type="match status" value="1"/>
</dbReference>
<dbReference type="PANTHER" id="PTHR40084:SF1">
    <property type="entry name" value="PHOSPHOTRANSFERASE"/>
    <property type="match status" value="1"/>
</dbReference>
<dbReference type="InterPro" id="IPR016195">
    <property type="entry name" value="Pol/histidinol_Pase-like"/>
</dbReference>
<reference evidence="1 2" key="1">
    <citation type="submission" date="2017-05" db="EMBL/GenBank/DDBJ databases">
        <title>Host range expansion of the Methanosphaera genus to humans and monogastric animals involves recent and extensive reduction in genome content.</title>
        <authorList>
            <person name="Hoedt E.C."/>
            <person name="Volmer J.G."/>
            <person name="Parks D.H."/>
            <person name="Rosewarne C.P."/>
            <person name="Denman S.E."/>
            <person name="Mcsweeney C.S."/>
            <person name="O Cuiv P."/>
            <person name="Hugenholtz P."/>
            <person name="Tyson G.W."/>
            <person name="Morrison M."/>
        </authorList>
    </citation>
    <scope>NUCLEOTIDE SEQUENCE [LARGE SCALE GENOMIC DNA]</scope>
    <source>
        <strain evidence="1 2">PA5</strain>
    </source>
</reference>
<dbReference type="AlphaFoldDB" id="A0A328Q6L4"/>